<evidence type="ECO:0000256" key="1">
    <source>
        <dbReference type="ARBA" id="ARBA00007613"/>
    </source>
</evidence>
<dbReference type="GO" id="GO:0015562">
    <property type="term" value="F:efflux transmembrane transporter activity"/>
    <property type="evidence" value="ECO:0007669"/>
    <property type="project" value="InterPro"/>
</dbReference>
<comment type="caution">
    <text evidence="2">The sequence shown here is derived from an EMBL/GenBank/DDBJ whole genome shotgun (WGS) entry which is preliminary data.</text>
</comment>
<dbReference type="Pfam" id="PF02321">
    <property type="entry name" value="OEP"/>
    <property type="match status" value="1"/>
</dbReference>
<evidence type="ECO:0000313" key="3">
    <source>
        <dbReference type="Proteomes" id="UP000186308"/>
    </source>
</evidence>
<dbReference type="AlphaFoldDB" id="A0A8G2CK15"/>
<dbReference type="PANTHER" id="PTHR30203">
    <property type="entry name" value="OUTER MEMBRANE CATION EFFLUX PROTEIN"/>
    <property type="match status" value="1"/>
</dbReference>
<keyword evidence="3" id="KW-1185">Reference proteome</keyword>
<dbReference type="InterPro" id="IPR003423">
    <property type="entry name" value="OMP_efflux"/>
</dbReference>
<dbReference type="PANTHER" id="PTHR30203:SF24">
    <property type="entry name" value="BLR4935 PROTEIN"/>
    <property type="match status" value="1"/>
</dbReference>
<organism evidence="2 3">
    <name type="scientific">Acidiphilium rubrum</name>
    <dbReference type="NCBI Taxonomy" id="526"/>
    <lineage>
        <taxon>Bacteria</taxon>
        <taxon>Pseudomonadati</taxon>
        <taxon>Pseudomonadota</taxon>
        <taxon>Alphaproteobacteria</taxon>
        <taxon>Acetobacterales</taxon>
        <taxon>Acidocellaceae</taxon>
        <taxon>Acidiphilium</taxon>
    </lineage>
</organism>
<proteinExistence type="inferred from homology"/>
<reference evidence="2 3" key="1">
    <citation type="submission" date="2017-01" db="EMBL/GenBank/DDBJ databases">
        <authorList>
            <person name="Varghese N."/>
            <person name="Submissions S."/>
        </authorList>
    </citation>
    <scope>NUCLEOTIDE SEQUENCE [LARGE SCALE GENOMIC DNA]</scope>
    <source>
        <strain evidence="2 3">ATCC 35905</strain>
    </source>
</reference>
<gene>
    <name evidence="2" type="ORF">SAMN05421828_107108</name>
</gene>
<dbReference type="Proteomes" id="UP000186308">
    <property type="component" value="Unassembled WGS sequence"/>
</dbReference>
<sequence length="485" mass="49884">MLRQSIRATLTSMMTTRPSRLARPIATIAHAALRRTAPLRAAPLRAAPLLAALLLASCATYRTRPLSLTPPLHASPASLDHQLLNGHQIDPTAPLSPQALAALAVLNDPTLAAARAQAGIAQAQAFAAGLLPDPNLQGGFGALLAGPAVAPSIAASITEDVAALITRGARLRAARARSAEAAANVMWQEYQVAAQAETLAVALWADRSSLAALDHARRALRSLTAVSRQQIAAGNLTIDQAAPAEASLASLDAARDTAAQQALTDQASLAALLGLTPAAPIILARPVIPPLPPGGAAGLIASLAQRRPDLIALRYGYRAADADLRAAILAQFPLMSLTVNGGSDTSRVATVGPNVSLNLPIFNGNRGNVAVARATRRQLNAAFTAALGAAQGGADAAQRALTLLIRQRAAASDRLTQADHAADAASRAFRSDLIDARTETDLIDQQATRRTELIALDQKIAAGRIALATMLGAGLPIAALNGTAR</sequence>
<dbReference type="InterPro" id="IPR010131">
    <property type="entry name" value="MdtP/NodT-like"/>
</dbReference>
<dbReference type="EMBL" id="FTNE01000007">
    <property type="protein sequence ID" value="SIQ64940.1"/>
    <property type="molecule type" value="Genomic_DNA"/>
</dbReference>
<dbReference type="SUPFAM" id="SSF56954">
    <property type="entry name" value="Outer membrane efflux proteins (OEP)"/>
    <property type="match status" value="1"/>
</dbReference>
<dbReference type="Gene3D" id="1.20.1600.10">
    <property type="entry name" value="Outer membrane efflux proteins (OEP)"/>
    <property type="match status" value="1"/>
</dbReference>
<evidence type="ECO:0000313" key="2">
    <source>
        <dbReference type="EMBL" id="SIQ64940.1"/>
    </source>
</evidence>
<accession>A0A8G2CK15</accession>
<name>A0A8G2CK15_ACIRU</name>
<comment type="similarity">
    <text evidence="1">Belongs to the outer membrane factor (OMF) (TC 1.B.17) family.</text>
</comment>
<protein>
    <submittedName>
        <fullName evidence="2">Outer membrane protein TolC</fullName>
    </submittedName>
</protein>